<feature type="transmembrane region" description="Helical" evidence="1">
    <location>
        <begin position="42"/>
        <end position="63"/>
    </location>
</feature>
<dbReference type="InterPro" id="IPR008407">
    <property type="entry name" value="Brnchd-chn_aa_trnsp_AzlD"/>
</dbReference>
<keyword evidence="1" id="KW-0472">Membrane</keyword>
<protein>
    <recommendedName>
        <fullName evidence="4">Branched-subunit amino acid transport protein AzlD</fullName>
    </recommendedName>
</protein>
<evidence type="ECO:0008006" key="4">
    <source>
        <dbReference type="Google" id="ProtNLM"/>
    </source>
</evidence>
<keyword evidence="1" id="KW-1133">Transmembrane helix</keyword>
<organism evidence="2 3">
    <name type="scientific">Kerstersia gyiorum</name>
    <dbReference type="NCBI Taxonomy" id="206506"/>
    <lineage>
        <taxon>Bacteria</taxon>
        <taxon>Pseudomonadati</taxon>
        <taxon>Pseudomonadota</taxon>
        <taxon>Betaproteobacteria</taxon>
        <taxon>Burkholderiales</taxon>
        <taxon>Alcaligenaceae</taxon>
        <taxon>Kerstersia</taxon>
    </lineage>
</organism>
<dbReference type="Proteomes" id="UP000078084">
    <property type="component" value="Unassembled WGS sequence"/>
</dbReference>
<proteinExistence type="predicted"/>
<dbReference type="AlphaFoldDB" id="A0A171KUB6"/>
<reference evidence="2 3" key="1">
    <citation type="submission" date="2015-04" db="EMBL/GenBank/DDBJ databases">
        <title>Genome sequence of Kerstersia gyiorum CG1.</title>
        <authorList>
            <person name="Greninger A.L."/>
            <person name="Kozyreva V."/>
            <person name="Chaturvedi V."/>
        </authorList>
    </citation>
    <scope>NUCLEOTIDE SEQUENCE [LARGE SCALE GENOMIC DNA]</scope>
    <source>
        <strain evidence="2 3">CG1</strain>
    </source>
</reference>
<feature type="transmembrane region" description="Helical" evidence="1">
    <location>
        <begin position="69"/>
        <end position="85"/>
    </location>
</feature>
<evidence type="ECO:0000256" key="1">
    <source>
        <dbReference type="SAM" id="Phobius"/>
    </source>
</evidence>
<gene>
    <name evidence="2" type="ORF">AAV32_05370</name>
</gene>
<keyword evidence="1" id="KW-0812">Transmembrane</keyword>
<feature type="transmembrane region" description="Helical" evidence="1">
    <location>
        <begin position="6"/>
        <end position="22"/>
    </location>
</feature>
<name>A0A171KUB6_9BURK</name>
<feature type="transmembrane region" description="Helical" evidence="1">
    <location>
        <begin position="92"/>
        <end position="110"/>
    </location>
</feature>
<evidence type="ECO:0000313" key="3">
    <source>
        <dbReference type="Proteomes" id="UP000078084"/>
    </source>
</evidence>
<dbReference type="RefSeq" id="WP_068368549.1">
    <property type="nucleotide sequence ID" value="NZ_LBNE01000002.1"/>
</dbReference>
<accession>A0A171KUB6</accession>
<dbReference type="Pfam" id="PF05437">
    <property type="entry name" value="AzlD"/>
    <property type="match status" value="1"/>
</dbReference>
<sequence length="117" mass="12322">MSESDWIVILCGLGTFLIRWLPMRGKAAARNTAAADGLAQRLLRGIGPAAIAALLAVSFWPMVAQHPDVWRTLVVLLSLGVILVLKRCFGGIAGPTLAGAAVFGLLHLWLPLAGQGI</sequence>
<evidence type="ECO:0000313" key="2">
    <source>
        <dbReference type="EMBL" id="KKO72483.1"/>
    </source>
</evidence>
<comment type="caution">
    <text evidence="2">The sequence shown here is derived from an EMBL/GenBank/DDBJ whole genome shotgun (WGS) entry which is preliminary data.</text>
</comment>
<keyword evidence="3" id="KW-1185">Reference proteome</keyword>
<dbReference type="EMBL" id="LBNE01000002">
    <property type="protein sequence ID" value="KKO72483.1"/>
    <property type="molecule type" value="Genomic_DNA"/>
</dbReference>